<dbReference type="Proteomes" id="UP001152797">
    <property type="component" value="Unassembled WGS sequence"/>
</dbReference>
<evidence type="ECO:0000313" key="2">
    <source>
        <dbReference type="EMBL" id="CAI4002498.1"/>
    </source>
</evidence>
<feature type="region of interest" description="Disordered" evidence="1">
    <location>
        <begin position="401"/>
        <end position="443"/>
    </location>
</feature>
<reference evidence="2" key="1">
    <citation type="submission" date="2022-10" db="EMBL/GenBank/DDBJ databases">
        <authorList>
            <person name="Chen Y."/>
            <person name="Dougan E. K."/>
            <person name="Chan C."/>
            <person name="Rhodes N."/>
            <person name="Thang M."/>
        </authorList>
    </citation>
    <scope>NUCLEOTIDE SEQUENCE</scope>
</reference>
<dbReference type="EMBL" id="CAMXCT030003112">
    <property type="protein sequence ID" value="CAL4789810.1"/>
    <property type="molecule type" value="Genomic_DNA"/>
</dbReference>
<feature type="region of interest" description="Disordered" evidence="1">
    <location>
        <begin position="483"/>
        <end position="527"/>
    </location>
</feature>
<protein>
    <submittedName>
        <fullName evidence="2">Uncharacterized protein</fullName>
    </submittedName>
</protein>
<keyword evidence="4" id="KW-1185">Reference proteome</keyword>
<feature type="region of interest" description="Disordered" evidence="1">
    <location>
        <begin position="619"/>
        <end position="677"/>
    </location>
</feature>
<gene>
    <name evidence="2" type="ORF">C1SCF055_LOCUS28445</name>
</gene>
<proteinExistence type="predicted"/>
<accession>A0A9P1G716</accession>
<comment type="caution">
    <text evidence="2">The sequence shown here is derived from an EMBL/GenBank/DDBJ whole genome shotgun (WGS) entry which is preliminary data.</text>
</comment>
<evidence type="ECO:0000313" key="4">
    <source>
        <dbReference type="Proteomes" id="UP001152797"/>
    </source>
</evidence>
<feature type="compositionally biased region" description="Polar residues" evidence="1">
    <location>
        <begin position="410"/>
        <end position="419"/>
    </location>
</feature>
<evidence type="ECO:0000313" key="3">
    <source>
        <dbReference type="EMBL" id="CAL4789810.1"/>
    </source>
</evidence>
<dbReference type="OrthoDB" id="445426at2759"/>
<dbReference type="AlphaFoldDB" id="A0A9P1G716"/>
<reference evidence="3 4" key="2">
    <citation type="submission" date="2024-05" db="EMBL/GenBank/DDBJ databases">
        <authorList>
            <person name="Chen Y."/>
            <person name="Shah S."/>
            <person name="Dougan E. K."/>
            <person name="Thang M."/>
            <person name="Chan C."/>
        </authorList>
    </citation>
    <scope>NUCLEOTIDE SEQUENCE [LARGE SCALE GENOMIC DNA]</scope>
</reference>
<feature type="region of interest" description="Disordered" evidence="1">
    <location>
        <begin position="717"/>
        <end position="767"/>
    </location>
</feature>
<organism evidence="2">
    <name type="scientific">Cladocopium goreaui</name>
    <dbReference type="NCBI Taxonomy" id="2562237"/>
    <lineage>
        <taxon>Eukaryota</taxon>
        <taxon>Sar</taxon>
        <taxon>Alveolata</taxon>
        <taxon>Dinophyceae</taxon>
        <taxon>Suessiales</taxon>
        <taxon>Symbiodiniaceae</taxon>
        <taxon>Cladocopium</taxon>
    </lineage>
</organism>
<feature type="compositionally biased region" description="Low complexity" evidence="1">
    <location>
        <begin position="719"/>
        <end position="731"/>
    </location>
</feature>
<evidence type="ECO:0000256" key="1">
    <source>
        <dbReference type="SAM" id="MobiDB-lite"/>
    </source>
</evidence>
<name>A0A9P1G716_9DINO</name>
<sequence length="767" mass="83702">MAASDLALNDALWAVALVSSPRSLRSLSHASRSVHGLLSPVAERTARMTELTRALGSLPLQFHFPLSTVSHDWLSEAVRYFGPMKILRWREKAGELAGWVPTEEETWQLQSRQALMSILACAKWTLERVAPAKPLLFGATLRPATDSDRVTFAPLAFEWAEGPAADPLQLALQLSMSTEEVKLQVEMISGGWSDWSESWSLEAGTLQVEMSTAICGQDEGDKLMLHQVLGAECLEVTGEAHRVATAEKLIAVVCLSQLRWGADAPPWRPRELRRLETRARSASAPSRPVSEKRSRSSSGLHRLLQHLGLSRWESLILAEELDLDMLASMPFADLKDVQPEGADVASTLLMDENQARDVPCSAQGEALARPTSSAVQTSVLEVPIFSAKELAHVVIGVEMPHDQKKETTSRRNGAQSFSWQRWHGAGGGAAMPDTGDGVDGVDGEAKEDFHLERMEERKGSASIPWQQKDAASLAMTRPSFQPVAAGLSSDRRPGERHEIDQLNRRRSPARRKEAGAQASPRGEPQGYWKALSTMQPKACDISSVSRKRHEHAISYGFSPASPPAAPSAQSVPSPRGVPNDAGRREEYFETAQSAVQFSPDCTFHYEVMEHRRDARDFAKTLGRPSGTGLRAARSTRPRSAEGMASEGSLRWEPGRRVKPGLPEAARGTVRSPSPKGKGRTVVEMLEKVEIDPRELMLKDLKCRVDELVKQTTVLHQLHSSPRCATAPAARSPRTRKKAASPTSPGASVSTAAASPLSTSLAPAAQQW</sequence>
<feature type="region of interest" description="Disordered" evidence="1">
    <location>
        <begin position="554"/>
        <end position="579"/>
    </location>
</feature>
<dbReference type="EMBL" id="CAMXCT010003112">
    <property type="protein sequence ID" value="CAI4002498.1"/>
    <property type="molecule type" value="Genomic_DNA"/>
</dbReference>
<feature type="compositionally biased region" description="Basic and acidic residues" evidence="1">
    <location>
        <begin position="489"/>
        <end position="503"/>
    </location>
</feature>
<dbReference type="EMBL" id="CAMXCT020003112">
    <property type="protein sequence ID" value="CAL1155873.1"/>
    <property type="molecule type" value="Genomic_DNA"/>
</dbReference>
<feature type="compositionally biased region" description="Low complexity" evidence="1">
    <location>
        <begin position="746"/>
        <end position="767"/>
    </location>
</feature>